<feature type="region of interest" description="Disordered" evidence="1">
    <location>
        <begin position="326"/>
        <end position="354"/>
    </location>
</feature>
<proteinExistence type="predicted"/>
<keyword evidence="3" id="KW-1185">Reference proteome</keyword>
<dbReference type="Proteomes" id="UP001629113">
    <property type="component" value="Unassembled WGS sequence"/>
</dbReference>
<name>A0ABR4P4Y8_9HELO</name>
<feature type="region of interest" description="Disordered" evidence="1">
    <location>
        <begin position="456"/>
        <end position="501"/>
    </location>
</feature>
<feature type="region of interest" description="Disordered" evidence="1">
    <location>
        <begin position="524"/>
        <end position="576"/>
    </location>
</feature>
<feature type="compositionally biased region" description="Polar residues" evidence="1">
    <location>
        <begin position="477"/>
        <end position="501"/>
    </location>
</feature>
<feature type="compositionally biased region" description="Low complexity" evidence="1">
    <location>
        <begin position="339"/>
        <end position="354"/>
    </location>
</feature>
<comment type="caution">
    <text evidence="2">The sequence shown here is derived from an EMBL/GenBank/DDBJ whole genome shotgun (WGS) entry which is preliminary data.</text>
</comment>
<dbReference type="EMBL" id="JBFCZG010000009">
    <property type="protein sequence ID" value="KAL3418361.1"/>
    <property type="molecule type" value="Genomic_DNA"/>
</dbReference>
<feature type="region of interest" description="Disordered" evidence="1">
    <location>
        <begin position="392"/>
        <end position="429"/>
    </location>
</feature>
<feature type="region of interest" description="Disordered" evidence="1">
    <location>
        <begin position="200"/>
        <end position="219"/>
    </location>
</feature>
<protein>
    <submittedName>
        <fullName evidence="2">Uncharacterized protein</fullName>
    </submittedName>
</protein>
<feature type="region of interest" description="Disordered" evidence="1">
    <location>
        <begin position="1"/>
        <end position="28"/>
    </location>
</feature>
<accession>A0ABR4P4Y8</accession>
<feature type="compositionally biased region" description="Acidic residues" evidence="1">
    <location>
        <begin position="406"/>
        <end position="416"/>
    </location>
</feature>
<evidence type="ECO:0000313" key="2">
    <source>
        <dbReference type="EMBL" id="KAL3418361.1"/>
    </source>
</evidence>
<sequence length="772" mass="83655">MAENNYGMEVGDDFYPNSPPGRKDHRGDAARFRRTSNAHAGGTNNGNGTSITTGCVITNIGYVPGGYRQVRCASDLAHSETASIHDVRCPTETDELPFNPTDGFHTKVHRGEFDGKATDAPIEGPASPRAKRAYELAAEAQARYNKEEVNNDVANPSIVAHSGAATLKPAGSILGEGLTKSSQVNKVFCTLGIRDSDRISQDASHSIPSPSSGPAVDSSPLDTSMTIGDLCFPRVPVGDPSKSRKMGSRSMTGFEDSRGNMTPAAAESVVAARVGQTEGDGTAPITIKHNDDPPRIPQETVSRYAAYGRHGGLSFKYIHEWNQNNKNENSGAVPDHDGPSGSAAAVASEAGASPPDVSLCDGSYLFDDGSSQHDSEFSMVEAATLEDDHLRATEPAEPKSHFSVSDESESSSEDSDDGRGSSDEVPIKCKVEDLDPAGVVAYIEERRRMILLQEANGLESSSSEEEDDVEDAPRGSNFKSQPDKQNSSAQPTAPTAPTKNSRYQAYVSDEITAEQDICTHTGADHHLLSTQPGPSNSGSPRHNPAQSSKQPNLTIGDLRSSIPHISTNPPNGPTIIDTTMREILTVHPDLADMEMEDSDVLDYCKKCGENHISRGSPLTLSLRDTCGASLPEWFPADRFTNPVRAWQCILNKSIELEEILKGYGHPHPRRPEWKKQFHEPSALFEGLRSEGGWWNCRKDDAAPIAEKLCDLCHKDAGGKESLTQEQFLQVVAEEKKQIDDFIADGTRKIGERDRELVLKRMREEGSPLTWKN</sequence>
<organism evidence="2 3">
    <name type="scientific">Phlyctema vagabunda</name>
    <dbReference type="NCBI Taxonomy" id="108571"/>
    <lineage>
        <taxon>Eukaryota</taxon>
        <taxon>Fungi</taxon>
        <taxon>Dikarya</taxon>
        <taxon>Ascomycota</taxon>
        <taxon>Pezizomycotina</taxon>
        <taxon>Leotiomycetes</taxon>
        <taxon>Helotiales</taxon>
        <taxon>Dermateaceae</taxon>
        <taxon>Phlyctema</taxon>
    </lineage>
</organism>
<feature type="compositionally biased region" description="Basic and acidic residues" evidence="1">
    <location>
        <begin position="417"/>
        <end position="429"/>
    </location>
</feature>
<feature type="compositionally biased region" description="Polar residues" evidence="1">
    <location>
        <begin position="201"/>
        <end position="212"/>
    </location>
</feature>
<reference evidence="2 3" key="1">
    <citation type="submission" date="2024-06" db="EMBL/GenBank/DDBJ databases">
        <title>Complete genome of Phlyctema vagabunda strain 19-DSS-EL-015.</title>
        <authorList>
            <person name="Fiorenzani C."/>
        </authorList>
    </citation>
    <scope>NUCLEOTIDE SEQUENCE [LARGE SCALE GENOMIC DNA]</scope>
    <source>
        <strain evidence="2 3">19-DSS-EL-015</strain>
    </source>
</reference>
<evidence type="ECO:0000313" key="3">
    <source>
        <dbReference type="Proteomes" id="UP001629113"/>
    </source>
</evidence>
<feature type="compositionally biased region" description="Polar residues" evidence="1">
    <location>
        <begin position="528"/>
        <end position="553"/>
    </location>
</feature>
<feature type="region of interest" description="Disordered" evidence="1">
    <location>
        <begin position="233"/>
        <end position="260"/>
    </location>
</feature>
<evidence type="ECO:0000256" key="1">
    <source>
        <dbReference type="SAM" id="MobiDB-lite"/>
    </source>
</evidence>
<gene>
    <name evidence="2" type="ORF">PVAG01_10077</name>
</gene>